<comment type="caution">
    <text evidence="1">The sequence shown here is derived from an EMBL/GenBank/DDBJ whole genome shotgun (WGS) entry which is preliminary data.</text>
</comment>
<reference evidence="1" key="1">
    <citation type="submission" date="2022-08" db="EMBL/GenBank/DDBJ databases">
        <authorList>
            <person name="Deng Y."/>
            <person name="Han X.-F."/>
            <person name="Zhang Y.-Q."/>
        </authorList>
    </citation>
    <scope>NUCLEOTIDE SEQUENCE</scope>
    <source>
        <strain evidence="1">CPCC 203386</strain>
    </source>
</reference>
<keyword evidence="2" id="KW-1185">Reference proteome</keyword>
<dbReference type="Proteomes" id="UP001165586">
    <property type="component" value="Unassembled WGS sequence"/>
</dbReference>
<name>A0ABT2HC90_9MICO</name>
<proteinExistence type="predicted"/>
<accession>A0ABT2HC90</accession>
<evidence type="ECO:0008006" key="3">
    <source>
        <dbReference type="Google" id="ProtNLM"/>
    </source>
</evidence>
<feature type="non-terminal residue" evidence="1">
    <location>
        <position position="122"/>
    </location>
</feature>
<dbReference type="RefSeq" id="WP_259544009.1">
    <property type="nucleotide sequence ID" value="NZ_JANLCJ010000840.1"/>
</dbReference>
<evidence type="ECO:0000313" key="2">
    <source>
        <dbReference type="Proteomes" id="UP001165586"/>
    </source>
</evidence>
<evidence type="ECO:0000313" key="1">
    <source>
        <dbReference type="EMBL" id="MCS5737578.1"/>
    </source>
</evidence>
<organism evidence="1 2">
    <name type="scientific">Herbiconiux daphne</name>
    <dbReference type="NCBI Taxonomy" id="2970914"/>
    <lineage>
        <taxon>Bacteria</taxon>
        <taxon>Bacillati</taxon>
        <taxon>Actinomycetota</taxon>
        <taxon>Actinomycetes</taxon>
        <taxon>Micrococcales</taxon>
        <taxon>Microbacteriaceae</taxon>
        <taxon>Herbiconiux</taxon>
    </lineage>
</organism>
<sequence length="122" mass="13743">MAEGNRKPIDYDNIVDGRCQTTGKIVNKAGPGRPKGSRNKMTQKFLDRVQARTEDGMSMEEILMDMAQDPDMHPDLRFKAAKTVLELVVPKASSVEVIMDDKERLTKEQIDNRLKQLLANGL</sequence>
<gene>
    <name evidence="1" type="ORF">N1032_27990</name>
</gene>
<dbReference type="EMBL" id="JANLCJ010000840">
    <property type="protein sequence ID" value="MCS5737578.1"/>
    <property type="molecule type" value="Genomic_DNA"/>
</dbReference>
<protein>
    <recommendedName>
        <fullName evidence="3">DUF5681 domain-containing protein</fullName>
    </recommendedName>
</protein>